<dbReference type="Pfam" id="PF13557">
    <property type="entry name" value="Phenol_MetA_deg"/>
    <property type="match status" value="1"/>
</dbReference>
<keyword evidence="1" id="KW-0732">Signal</keyword>
<keyword evidence="3" id="KW-1185">Reference proteome</keyword>
<dbReference type="InterPro" id="IPR025737">
    <property type="entry name" value="FApF"/>
</dbReference>
<feature type="signal peptide" evidence="1">
    <location>
        <begin position="1"/>
        <end position="21"/>
    </location>
</feature>
<evidence type="ECO:0000256" key="1">
    <source>
        <dbReference type="SAM" id="SignalP"/>
    </source>
</evidence>
<feature type="chain" id="PRO_5045213700" evidence="1">
    <location>
        <begin position="22"/>
        <end position="286"/>
    </location>
</feature>
<proteinExistence type="predicted"/>
<protein>
    <submittedName>
        <fullName evidence="2">Transporter</fullName>
    </submittedName>
</protein>
<accession>A0ABU3TDP9</accession>
<comment type="caution">
    <text evidence="2">The sequence shown here is derived from an EMBL/GenBank/DDBJ whole genome shotgun (WGS) entry which is preliminary data.</text>
</comment>
<dbReference type="EMBL" id="JAWDJT010000002">
    <property type="protein sequence ID" value="MDU0369483.1"/>
    <property type="molecule type" value="Genomic_DNA"/>
</dbReference>
<organism evidence="2 3">
    <name type="scientific">Hymenobacter endophyticus</name>
    <dbReference type="NCBI Taxonomy" id="3076335"/>
    <lineage>
        <taxon>Bacteria</taxon>
        <taxon>Pseudomonadati</taxon>
        <taxon>Bacteroidota</taxon>
        <taxon>Cytophagia</taxon>
        <taxon>Cytophagales</taxon>
        <taxon>Hymenobacteraceae</taxon>
        <taxon>Hymenobacter</taxon>
    </lineage>
</organism>
<dbReference type="Proteomes" id="UP001250698">
    <property type="component" value="Unassembled WGS sequence"/>
</dbReference>
<dbReference type="RefSeq" id="WP_315996975.1">
    <property type="nucleotide sequence ID" value="NZ_JAWDJT010000002.1"/>
</dbReference>
<evidence type="ECO:0000313" key="3">
    <source>
        <dbReference type="Proteomes" id="UP001250698"/>
    </source>
</evidence>
<name>A0ABU3TDP9_9BACT</name>
<evidence type="ECO:0000313" key="2">
    <source>
        <dbReference type="EMBL" id="MDU0369483.1"/>
    </source>
</evidence>
<reference evidence="2 3" key="1">
    <citation type="submission" date="2023-10" db="EMBL/GenBank/DDBJ databases">
        <title>Hymenobacter endophyticus sp. nov., an isolate from the leaf tissues of wheat.</title>
        <authorList>
            <person name="Dai Y."/>
        </authorList>
    </citation>
    <scope>NUCLEOTIDE SEQUENCE [LARGE SCALE GENOMIC DNA]</scope>
    <source>
        <strain evidence="2 3">ZK17L-C2</strain>
    </source>
</reference>
<gene>
    <name evidence="2" type="ORF">ROI90_03680</name>
</gene>
<sequence length="286" mass="32593">MLYRYVPVALLGLLLPGQLLAQDKPQTCPYDSAHFDLFHPVPRNQLRPLRPDRPGVTESPFTVDAGHFQLEVDALRLINSRDDEQQERTWKAAYSVFKLGLSRRTDVQLEVPLYKVEKQRTAEWPAWQSQRGFGDMTLRVKHNFLGDDQDGPIAMAVVAYGRLPTGRHSGNGAIEGGLILPVNIELPHKFNLDLQVEGDMNFDYETRQHYAQVMPSVALDHEFSDVFSFLVEGVGQWDALQRRWGASLNVAPIFTLNDNLQLDLGTHLALNRRADREFFLGLTFRR</sequence>